<protein>
    <submittedName>
        <fullName evidence="1">Uncharacterized protein</fullName>
    </submittedName>
</protein>
<gene>
    <name evidence="1" type="ORF">ASPCAL08985</name>
</gene>
<dbReference type="EMBL" id="CDMC01000007">
    <property type="protein sequence ID" value="CEN62349.1"/>
    <property type="molecule type" value="Genomic_DNA"/>
</dbReference>
<evidence type="ECO:0000313" key="2">
    <source>
        <dbReference type="Proteomes" id="UP000054771"/>
    </source>
</evidence>
<dbReference type="STRING" id="454130.A0A0U5CR50"/>
<evidence type="ECO:0000313" key="1">
    <source>
        <dbReference type="EMBL" id="CEN62349.1"/>
    </source>
</evidence>
<dbReference type="AlphaFoldDB" id="A0A0U5CR50"/>
<accession>A0A0U5CR50</accession>
<organism evidence="1 2">
    <name type="scientific">Aspergillus calidoustus</name>
    <dbReference type="NCBI Taxonomy" id="454130"/>
    <lineage>
        <taxon>Eukaryota</taxon>
        <taxon>Fungi</taxon>
        <taxon>Dikarya</taxon>
        <taxon>Ascomycota</taxon>
        <taxon>Pezizomycotina</taxon>
        <taxon>Eurotiomycetes</taxon>
        <taxon>Eurotiomycetidae</taxon>
        <taxon>Eurotiales</taxon>
        <taxon>Aspergillaceae</taxon>
        <taxon>Aspergillus</taxon>
        <taxon>Aspergillus subgen. Nidulantes</taxon>
    </lineage>
</organism>
<dbReference type="OrthoDB" id="545169at2759"/>
<dbReference type="OMA" id="IARTRWI"/>
<dbReference type="PANTHER" id="PTHR36124:SF6">
    <property type="entry name" value="ER-BOUND OXYGENASE MPAB_MPAB'_RUBBER OXYGENASE CATALYTIC DOMAIN-CONTAINING PROTEIN"/>
    <property type="match status" value="1"/>
</dbReference>
<keyword evidence="2" id="KW-1185">Reference proteome</keyword>
<name>A0A0U5CR50_ASPCI</name>
<proteinExistence type="predicted"/>
<reference evidence="2" key="1">
    <citation type="journal article" date="2016" name="Genome Announc.">
        <title>Draft genome sequences of fungus Aspergillus calidoustus.</title>
        <authorList>
            <person name="Horn F."/>
            <person name="Linde J."/>
            <person name="Mattern D.J."/>
            <person name="Walther G."/>
            <person name="Guthke R."/>
            <person name="Scherlach K."/>
            <person name="Martin K."/>
            <person name="Brakhage A.A."/>
            <person name="Petzke L."/>
            <person name="Valiante V."/>
        </authorList>
    </citation>
    <scope>NUCLEOTIDE SEQUENCE [LARGE SCALE GENOMIC DNA]</scope>
    <source>
        <strain evidence="2">SF006504</strain>
    </source>
</reference>
<sequence length="428" mass="49023">MASSPAELPKALSKALATILKDVSPQQLLRFVLPLVAAYPVLVSLLRFRRVKQIHKKYNYPTRESFARMTDEDAFQIQKNLVQFEFPFFFTKALQFALFRTYGIPTVSKVLTKTTQFSAPETSLKRYSDTVVLVQEFVGQSPTAARSHAAIARTRFVHSGYRGSGTILESDMLYTLGLFAVQPVRFINKYEWRELTDMEKCAIGTFWKSLGDGLNISYDELPSGKSGFRDGLHWLEEIMAWSDAYEEKCMLPHVKNREVADGTTEVLLYSIPKAFHPIGLNFVSFMMDDRLRKAMLYEAPPASYAKLFSFLLSSRRFVMRYLTLPRPYFMRYSTFTERQTVDEQIFATQWDAAPYYVKPTIWNRWGPAAWYTWALGRPLPGDQGDKYYPNGYNIANVGPKHFEGMGRKSQQEAVEGLKITRTGGCPFA</sequence>
<dbReference type="GO" id="GO:0016491">
    <property type="term" value="F:oxidoreductase activity"/>
    <property type="evidence" value="ECO:0007669"/>
    <property type="project" value="InterPro"/>
</dbReference>
<dbReference type="PANTHER" id="PTHR36124">
    <property type="match status" value="1"/>
</dbReference>
<dbReference type="InterPro" id="IPR046366">
    <property type="entry name" value="MPAB"/>
</dbReference>
<dbReference type="Proteomes" id="UP000054771">
    <property type="component" value="Unassembled WGS sequence"/>
</dbReference>